<keyword evidence="4" id="KW-1185">Reference proteome</keyword>
<evidence type="ECO:0000256" key="2">
    <source>
        <dbReference type="SAM" id="Phobius"/>
    </source>
</evidence>
<organism evidence="3 4">
    <name type="scientific">Xylona heveae (strain CBS 132557 / TC161)</name>
    <dbReference type="NCBI Taxonomy" id="1328760"/>
    <lineage>
        <taxon>Eukaryota</taxon>
        <taxon>Fungi</taxon>
        <taxon>Dikarya</taxon>
        <taxon>Ascomycota</taxon>
        <taxon>Pezizomycotina</taxon>
        <taxon>Xylonomycetes</taxon>
        <taxon>Xylonales</taxon>
        <taxon>Xylonaceae</taxon>
        <taxon>Xylona</taxon>
    </lineage>
</organism>
<dbReference type="InParanoid" id="A0A165GM72"/>
<dbReference type="GeneID" id="28894424"/>
<proteinExistence type="predicted"/>
<dbReference type="EMBL" id="KV407459">
    <property type="protein sequence ID" value="KZF22362.1"/>
    <property type="molecule type" value="Genomic_DNA"/>
</dbReference>
<feature type="region of interest" description="Disordered" evidence="1">
    <location>
        <begin position="1"/>
        <end position="33"/>
    </location>
</feature>
<feature type="transmembrane region" description="Helical" evidence="2">
    <location>
        <begin position="143"/>
        <end position="160"/>
    </location>
</feature>
<dbReference type="Proteomes" id="UP000076632">
    <property type="component" value="Unassembled WGS sequence"/>
</dbReference>
<evidence type="ECO:0000313" key="4">
    <source>
        <dbReference type="Proteomes" id="UP000076632"/>
    </source>
</evidence>
<accession>A0A165GM72</accession>
<keyword evidence="2" id="KW-0812">Transmembrane</keyword>
<name>A0A165GM72_XYLHT</name>
<reference evidence="3 4" key="1">
    <citation type="journal article" date="2016" name="Fungal Biol.">
        <title>The genome of Xylona heveae provides a window into fungal endophytism.</title>
        <authorList>
            <person name="Gazis R."/>
            <person name="Kuo A."/>
            <person name="Riley R."/>
            <person name="LaButti K."/>
            <person name="Lipzen A."/>
            <person name="Lin J."/>
            <person name="Amirebrahimi M."/>
            <person name="Hesse C.N."/>
            <person name="Spatafora J.W."/>
            <person name="Henrissat B."/>
            <person name="Hainaut M."/>
            <person name="Grigoriev I.V."/>
            <person name="Hibbett D.S."/>
        </authorList>
    </citation>
    <scope>NUCLEOTIDE SEQUENCE [LARGE SCALE GENOMIC DNA]</scope>
    <source>
        <strain evidence="3 4">TC161</strain>
    </source>
</reference>
<keyword evidence="2" id="KW-1133">Transmembrane helix</keyword>
<protein>
    <submittedName>
        <fullName evidence="3">Uncharacterized protein</fullName>
    </submittedName>
</protein>
<gene>
    <name evidence="3" type="ORF">L228DRAFT_151203</name>
</gene>
<evidence type="ECO:0000256" key="1">
    <source>
        <dbReference type="SAM" id="MobiDB-lite"/>
    </source>
</evidence>
<dbReference type="RefSeq" id="XP_018187917.1">
    <property type="nucleotide sequence ID" value="XM_018329287.1"/>
</dbReference>
<sequence length="189" mass="21059">MHPEDQKEGSTAVRKRCNCGKNPSTGGNGGDAEAFSSYPLPTRLCLALPPFRSRLLNDAMRGPPVFITASRYPLKGPVPLINTQTNVFLLDVAFSSTPGLTALNDFTVLYKLKRKQKIYQCHIPLTYLGCVCERARASPRQSYNLVLFAFGTILIIHSLIDHYTGSASNCGESLYPCPPSERDWWSRYR</sequence>
<dbReference type="AlphaFoldDB" id="A0A165GM72"/>
<evidence type="ECO:0000313" key="3">
    <source>
        <dbReference type="EMBL" id="KZF22362.1"/>
    </source>
</evidence>
<keyword evidence="2" id="KW-0472">Membrane</keyword>